<name>A0A7S7NNJ9_PALFE</name>
<sequence length="345" mass="38252">MNQGCYALLLLSLTVPAPSQTPDHFTAERGVRDTIGRYFVAWQDGNRETLASLTSPASTRFSSGGTRLGNLFGRTTGDKRKIAHFIRHLEFLRPDVAVAVGLWRDTTPGALYSSGAFNYTLIREGPSWKLATVHETLNQPLPLLDTSAPAEPLKQDGDWEILFDGQSGGHWLTLVGARDLGQSWRVAEGCLISVPGSQGADLRSDREYRSFELRWEWMASARSNSGVKYRLFGADTIGFGPARYAAGWEYQMADDAGDPGARVDDRQKSGALYGVVPVSKPAARPAGEWNESRLLVTDDHVEHWLNGVITARYPVDFAFDSPVLLQHHASEVRYRNIRLRRIPPN</sequence>
<protein>
    <submittedName>
        <fullName evidence="2">DUF1080 domain-containing protein</fullName>
    </submittedName>
</protein>
<dbReference type="Gene3D" id="3.10.450.50">
    <property type="match status" value="1"/>
</dbReference>
<feature type="domain" description="3-keto-alpha-glucoside-1,2-lyase/3-keto-2-hydroxy-glucal hydratase" evidence="1">
    <location>
        <begin position="158"/>
        <end position="340"/>
    </location>
</feature>
<keyword evidence="3" id="KW-1185">Reference proteome</keyword>
<dbReference type="InterPro" id="IPR032710">
    <property type="entry name" value="NTF2-like_dom_sf"/>
</dbReference>
<evidence type="ECO:0000313" key="2">
    <source>
        <dbReference type="EMBL" id="QOY86908.1"/>
    </source>
</evidence>
<gene>
    <name evidence="2" type="ORF">IRI77_29650</name>
</gene>
<dbReference type="GO" id="GO:0016787">
    <property type="term" value="F:hydrolase activity"/>
    <property type="evidence" value="ECO:0007669"/>
    <property type="project" value="InterPro"/>
</dbReference>
<reference evidence="2 3" key="1">
    <citation type="submission" date="2020-10" db="EMBL/GenBank/DDBJ databases">
        <title>Complete genome sequence of Paludibaculum fermentans P105T, a facultatively anaerobic acidobacterium capable of dissimilatory Fe(III) reduction.</title>
        <authorList>
            <person name="Dedysh S.N."/>
            <person name="Beletsky A.V."/>
            <person name="Kulichevskaya I.S."/>
            <person name="Mardanov A.V."/>
            <person name="Ravin N.V."/>
        </authorList>
    </citation>
    <scope>NUCLEOTIDE SEQUENCE [LARGE SCALE GENOMIC DNA]</scope>
    <source>
        <strain evidence="2 3">P105</strain>
    </source>
</reference>
<dbReference type="InterPro" id="IPR010496">
    <property type="entry name" value="AL/BT2_dom"/>
</dbReference>
<dbReference type="Pfam" id="PF06439">
    <property type="entry name" value="3keto-disac_hyd"/>
    <property type="match status" value="1"/>
</dbReference>
<dbReference type="Gene3D" id="2.60.120.560">
    <property type="entry name" value="Exo-inulinase, domain 1"/>
    <property type="match status" value="1"/>
</dbReference>
<dbReference type="AlphaFoldDB" id="A0A7S7NNJ9"/>
<dbReference type="RefSeq" id="WP_194448577.1">
    <property type="nucleotide sequence ID" value="NZ_CP063849.1"/>
</dbReference>
<dbReference type="EMBL" id="CP063849">
    <property type="protein sequence ID" value="QOY86908.1"/>
    <property type="molecule type" value="Genomic_DNA"/>
</dbReference>
<dbReference type="SUPFAM" id="SSF54427">
    <property type="entry name" value="NTF2-like"/>
    <property type="match status" value="1"/>
</dbReference>
<proteinExistence type="predicted"/>
<accession>A0A7S7NNJ9</accession>
<evidence type="ECO:0000313" key="3">
    <source>
        <dbReference type="Proteomes" id="UP000593892"/>
    </source>
</evidence>
<dbReference type="Proteomes" id="UP000593892">
    <property type="component" value="Chromosome"/>
</dbReference>
<evidence type="ECO:0000259" key="1">
    <source>
        <dbReference type="Pfam" id="PF06439"/>
    </source>
</evidence>
<organism evidence="2 3">
    <name type="scientific">Paludibaculum fermentans</name>
    <dbReference type="NCBI Taxonomy" id="1473598"/>
    <lineage>
        <taxon>Bacteria</taxon>
        <taxon>Pseudomonadati</taxon>
        <taxon>Acidobacteriota</taxon>
        <taxon>Terriglobia</taxon>
        <taxon>Bryobacterales</taxon>
        <taxon>Bryobacteraceae</taxon>
        <taxon>Paludibaculum</taxon>
    </lineage>
</organism>
<dbReference type="KEGG" id="pfer:IRI77_29650"/>